<dbReference type="PANTHER" id="PTHR30489:SF0">
    <property type="entry name" value="LIPOPROTEIN-RELEASING SYSTEM TRANSMEMBRANE PROTEIN LOLE"/>
    <property type="match status" value="1"/>
</dbReference>
<evidence type="ECO:0000259" key="9">
    <source>
        <dbReference type="Pfam" id="PF12704"/>
    </source>
</evidence>
<reference evidence="10 11" key="1">
    <citation type="submission" date="2018-03" db="EMBL/GenBank/DDBJ databases">
        <title>Genomic Encyclopedia of Archaeal and Bacterial Type Strains, Phase II (KMG-II): from individual species to whole genera.</title>
        <authorList>
            <person name="Goeker M."/>
        </authorList>
    </citation>
    <scope>NUCLEOTIDE SEQUENCE [LARGE SCALE GENOMIC DNA]</scope>
    <source>
        <strain evidence="10 11">DSM 29057</strain>
    </source>
</reference>
<comment type="subcellular location">
    <subcellularLocation>
        <location evidence="1">Cell membrane</location>
        <topology evidence="1">Multi-pass membrane protein</topology>
    </subcellularLocation>
</comment>
<organism evidence="10 11">
    <name type="scientific">Dyadobacter jiangsuensis</name>
    <dbReference type="NCBI Taxonomy" id="1591085"/>
    <lineage>
        <taxon>Bacteria</taxon>
        <taxon>Pseudomonadati</taxon>
        <taxon>Bacteroidota</taxon>
        <taxon>Cytophagia</taxon>
        <taxon>Cytophagales</taxon>
        <taxon>Spirosomataceae</taxon>
        <taxon>Dyadobacter</taxon>
    </lineage>
</organism>
<comment type="similarity">
    <text evidence="2">Belongs to the ABC-4 integral membrane protein family. LolC/E subfamily.</text>
</comment>
<gene>
    <name evidence="10" type="ORF">CLV60_12912</name>
</gene>
<evidence type="ECO:0000256" key="3">
    <source>
        <dbReference type="ARBA" id="ARBA00022475"/>
    </source>
</evidence>
<name>A0A2P8FAN0_9BACT</name>
<keyword evidence="11" id="KW-1185">Reference proteome</keyword>
<dbReference type="InterPro" id="IPR051447">
    <property type="entry name" value="Lipoprotein-release_system"/>
</dbReference>
<dbReference type="RefSeq" id="WP_106599650.1">
    <property type="nucleotide sequence ID" value="NZ_PYAS01000029.1"/>
</dbReference>
<feature type="domain" description="ABC3 transporter permease C-terminal" evidence="8">
    <location>
        <begin position="287"/>
        <end position="407"/>
    </location>
</feature>
<dbReference type="AlphaFoldDB" id="A0A2P8FAN0"/>
<dbReference type="Pfam" id="PF12704">
    <property type="entry name" value="MacB_PCD"/>
    <property type="match status" value="1"/>
</dbReference>
<feature type="transmembrane region" description="Helical" evidence="7">
    <location>
        <begin position="283"/>
        <end position="304"/>
    </location>
</feature>
<dbReference type="InterPro" id="IPR025857">
    <property type="entry name" value="MacB_PCD"/>
</dbReference>
<comment type="caution">
    <text evidence="10">The sequence shown here is derived from an EMBL/GenBank/DDBJ whole genome shotgun (WGS) entry which is preliminary data.</text>
</comment>
<keyword evidence="3" id="KW-1003">Cell membrane</keyword>
<keyword evidence="10" id="KW-0449">Lipoprotein</keyword>
<evidence type="ECO:0000259" key="8">
    <source>
        <dbReference type="Pfam" id="PF02687"/>
    </source>
</evidence>
<proteinExistence type="inferred from homology"/>
<feature type="transmembrane region" description="Helical" evidence="7">
    <location>
        <begin position="378"/>
        <end position="397"/>
    </location>
</feature>
<sequence length="413" mass="44966">MANVNTKISWVHLTSKIRQLIVAVLSVTFGISMYIFMNSFMNGVNGAQTEITFTTMAHIRVYNEQGGEPTILIPQDSGGDTLRSVSNARHISYTEGIRNAQEVVQALQNNKEVVNITEQVNQNVFFRNGVTKVSGTLSGIDVTNEIRMFNTVQYMTEGDLNELERRSDAIVLGTGLAAKLSVSVRDNVTLTTSDGVSKILKVAGLMQTGTGNVDKTRALISINTARQLLSKNKSYATEVLANIGDYNKAKAVAGAVRPDIRYTTEAWQEGNGQLESANTLRDIIAIAVSLTILIVAGFGIYNIMNMTVNEKMREIAILKAMGFEGRDIVQIFLVQSVIIGLIGGFVGLLLGFIIASIVDRIPFKIASFDTLPISYLPADYILAMVFGLIITFVAGYLPARKASKVDPVEILRG</sequence>
<dbReference type="Proteomes" id="UP000241964">
    <property type="component" value="Unassembled WGS sequence"/>
</dbReference>
<dbReference type="InterPro" id="IPR003838">
    <property type="entry name" value="ABC3_permease_C"/>
</dbReference>
<evidence type="ECO:0000256" key="7">
    <source>
        <dbReference type="SAM" id="Phobius"/>
    </source>
</evidence>
<dbReference type="Pfam" id="PF02687">
    <property type="entry name" value="FtsX"/>
    <property type="match status" value="1"/>
</dbReference>
<keyword evidence="4 7" id="KW-0812">Transmembrane</keyword>
<dbReference type="EMBL" id="PYAS01000029">
    <property type="protein sequence ID" value="PSL18783.1"/>
    <property type="molecule type" value="Genomic_DNA"/>
</dbReference>
<evidence type="ECO:0000256" key="5">
    <source>
        <dbReference type="ARBA" id="ARBA00022989"/>
    </source>
</evidence>
<evidence type="ECO:0000256" key="4">
    <source>
        <dbReference type="ARBA" id="ARBA00022692"/>
    </source>
</evidence>
<evidence type="ECO:0000313" key="11">
    <source>
        <dbReference type="Proteomes" id="UP000241964"/>
    </source>
</evidence>
<evidence type="ECO:0000313" key="10">
    <source>
        <dbReference type="EMBL" id="PSL18783.1"/>
    </source>
</evidence>
<feature type="transmembrane region" description="Helical" evidence="7">
    <location>
        <begin position="20"/>
        <end position="37"/>
    </location>
</feature>
<accession>A0A2P8FAN0</accession>
<evidence type="ECO:0000256" key="1">
    <source>
        <dbReference type="ARBA" id="ARBA00004651"/>
    </source>
</evidence>
<dbReference type="OrthoDB" id="9770036at2"/>
<protein>
    <submittedName>
        <fullName evidence="10">Lipoprotein-releasing system permease protein</fullName>
    </submittedName>
</protein>
<dbReference type="GO" id="GO:0098797">
    <property type="term" value="C:plasma membrane protein complex"/>
    <property type="evidence" value="ECO:0007669"/>
    <property type="project" value="TreeGrafter"/>
</dbReference>
<keyword evidence="5 7" id="KW-1133">Transmembrane helix</keyword>
<feature type="transmembrane region" description="Helical" evidence="7">
    <location>
        <begin position="331"/>
        <end position="358"/>
    </location>
</feature>
<dbReference type="GO" id="GO:0044874">
    <property type="term" value="P:lipoprotein localization to outer membrane"/>
    <property type="evidence" value="ECO:0007669"/>
    <property type="project" value="TreeGrafter"/>
</dbReference>
<dbReference type="PANTHER" id="PTHR30489">
    <property type="entry name" value="LIPOPROTEIN-RELEASING SYSTEM TRANSMEMBRANE PROTEIN LOLE"/>
    <property type="match status" value="1"/>
</dbReference>
<evidence type="ECO:0000256" key="2">
    <source>
        <dbReference type="ARBA" id="ARBA00005236"/>
    </source>
</evidence>
<keyword evidence="6 7" id="KW-0472">Membrane</keyword>
<evidence type="ECO:0000256" key="6">
    <source>
        <dbReference type="ARBA" id="ARBA00023136"/>
    </source>
</evidence>
<feature type="domain" description="MacB-like periplasmic core" evidence="9">
    <location>
        <begin position="21"/>
        <end position="257"/>
    </location>
</feature>